<accession>A0A4Q7NYZ6</accession>
<comment type="caution">
    <text evidence="3">The sequence shown here is derived from an EMBL/GenBank/DDBJ whole genome shotgun (WGS) entry which is preliminary data.</text>
</comment>
<dbReference type="InterPro" id="IPR000192">
    <property type="entry name" value="Aminotrans_V_dom"/>
</dbReference>
<dbReference type="Proteomes" id="UP000292262">
    <property type="component" value="Unassembled WGS sequence"/>
</dbReference>
<evidence type="ECO:0000313" key="3">
    <source>
        <dbReference type="EMBL" id="RZS92270.1"/>
    </source>
</evidence>
<keyword evidence="1" id="KW-0663">Pyridoxal phosphate</keyword>
<reference evidence="3 4" key="1">
    <citation type="submission" date="2019-02" db="EMBL/GenBank/DDBJ databases">
        <title>Genomic Encyclopedia of Type Strains, Phase IV (KMG-IV): sequencing the most valuable type-strain genomes for metagenomic binning, comparative biology and taxonomic classification.</title>
        <authorList>
            <person name="Goeker M."/>
        </authorList>
    </citation>
    <scope>NUCLEOTIDE SEQUENCE [LARGE SCALE GENOMIC DNA]</scope>
    <source>
        <strain evidence="3 4">DSM 17196</strain>
    </source>
</reference>
<keyword evidence="3" id="KW-0456">Lyase</keyword>
<dbReference type="Gene3D" id="3.40.640.10">
    <property type="entry name" value="Type I PLP-dependent aspartate aminotransferase-like (Major domain)"/>
    <property type="match status" value="1"/>
</dbReference>
<dbReference type="InterPro" id="IPR015422">
    <property type="entry name" value="PyrdxlP-dep_Trfase_small"/>
</dbReference>
<dbReference type="PANTHER" id="PTHR43586:SF15">
    <property type="entry name" value="BLR3095 PROTEIN"/>
    <property type="match status" value="1"/>
</dbReference>
<dbReference type="EMBL" id="SGXE01000004">
    <property type="protein sequence ID" value="RZS92270.1"/>
    <property type="molecule type" value="Genomic_DNA"/>
</dbReference>
<dbReference type="RefSeq" id="WP_130287433.1">
    <property type="nucleotide sequence ID" value="NZ_SGXE01000004.1"/>
</dbReference>
<dbReference type="AlphaFoldDB" id="A0A4Q7NYZ6"/>
<sequence>MDKYRKEFPTLNHYTYLNTAASGILSSALYQHRQQHELDYLNRGSLFREDRNTFLSETKQTLADFFNHNSNEILLVPNFSLGLNTVLDGLGKQQKVVLLDHDYPAINHAVITKGFTHCYAKVDDNLENNIWTTLKRENAHILICSMVQYISGISLSIDFFKQLKEEFPNLLLIVDTTQACGTQKIDFKNSGIDILGCSGYKWLLAGFGNAFFMFKEGILEQITPKSYTKEIGRSDYDSSYTNLQARLECGHLDTLNFTSLSFAVSNLQTIGMERIAGHNQKLSRFLKEQLINLGLLDESVINRNIDSCIYTFKANRQLHEKLIKQHIVTSWRGNGIRVSVHFYNNTQDVEILIDALKKSLK</sequence>
<evidence type="ECO:0000256" key="1">
    <source>
        <dbReference type="ARBA" id="ARBA00022898"/>
    </source>
</evidence>
<keyword evidence="4" id="KW-1185">Reference proteome</keyword>
<evidence type="ECO:0000259" key="2">
    <source>
        <dbReference type="Pfam" id="PF00266"/>
    </source>
</evidence>
<name>A0A4Q7NYZ6_9FLAO</name>
<protein>
    <submittedName>
        <fullName evidence="3">Selenocysteine lyase/cysteine desulfurase</fullName>
    </submittedName>
</protein>
<feature type="domain" description="Aminotransferase class V" evidence="2">
    <location>
        <begin position="45"/>
        <end position="324"/>
    </location>
</feature>
<dbReference type="SUPFAM" id="SSF53383">
    <property type="entry name" value="PLP-dependent transferases"/>
    <property type="match status" value="1"/>
</dbReference>
<organism evidence="3 4">
    <name type="scientific">Aquimarina brevivitae</name>
    <dbReference type="NCBI Taxonomy" id="323412"/>
    <lineage>
        <taxon>Bacteria</taxon>
        <taxon>Pseudomonadati</taxon>
        <taxon>Bacteroidota</taxon>
        <taxon>Flavobacteriia</taxon>
        <taxon>Flavobacteriales</taxon>
        <taxon>Flavobacteriaceae</taxon>
        <taxon>Aquimarina</taxon>
    </lineage>
</organism>
<proteinExistence type="predicted"/>
<dbReference type="Gene3D" id="3.90.1150.10">
    <property type="entry name" value="Aspartate Aminotransferase, domain 1"/>
    <property type="match status" value="1"/>
</dbReference>
<dbReference type="InterPro" id="IPR015424">
    <property type="entry name" value="PyrdxlP-dep_Trfase"/>
</dbReference>
<dbReference type="InterPro" id="IPR015421">
    <property type="entry name" value="PyrdxlP-dep_Trfase_major"/>
</dbReference>
<evidence type="ECO:0000313" key="4">
    <source>
        <dbReference type="Proteomes" id="UP000292262"/>
    </source>
</evidence>
<dbReference type="PANTHER" id="PTHR43586">
    <property type="entry name" value="CYSTEINE DESULFURASE"/>
    <property type="match status" value="1"/>
</dbReference>
<dbReference type="GO" id="GO:0016829">
    <property type="term" value="F:lyase activity"/>
    <property type="evidence" value="ECO:0007669"/>
    <property type="project" value="UniProtKB-KW"/>
</dbReference>
<dbReference type="OrthoDB" id="513408at2"/>
<dbReference type="Pfam" id="PF00266">
    <property type="entry name" value="Aminotran_5"/>
    <property type="match status" value="1"/>
</dbReference>
<gene>
    <name evidence="3" type="ORF">EV197_2906</name>
</gene>